<dbReference type="EMBL" id="CM023489">
    <property type="protein sequence ID" value="KAH6921881.1"/>
    <property type="molecule type" value="Genomic_DNA"/>
</dbReference>
<evidence type="ECO:0000313" key="1">
    <source>
        <dbReference type="EMBL" id="KAH6921881.1"/>
    </source>
</evidence>
<dbReference type="Proteomes" id="UP000821845">
    <property type="component" value="Chromosome 9"/>
</dbReference>
<accession>A0ACB7RJH3</accession>
<reference evidence="1" key="1">
    <citation type="submission" date="2020-05" db="EMBL/GenBank/DDBJ databases">
        <title>Large-scale comparative analyses of tick genomes elucidate their genetic diversity and vector capacities.</title>
        <authorList>
            <person name="Jia N."/>
            <person name="Wang J."/>
            <person name="Shi W."/>
            <person name="Du L."/>
            <person name="Sun Y."/>
            <person name="Zhan W."/>
            <person name="Jiang J."/>
            <person name="Wang Q."/>
            <person name="Zhang B."/>
            <person name="Ji P."/>
            <person name="Sakyi L.B."/>
            <person name="Cui X."/>
            <person name="Yuan T."/>
            <person name="Jiang B."/>
            <person name="Yang W."/>
            <person name="Lam T.T.-Y."/>
            <person name="Chang Q."/>
            <person name="Ding S."/>
            <person name="Wang X."/>
            <person name="Zhu J."/>
            <person name="Ruan X."/>
            <person name="Zhao L."/>
            <person name="Wei J."/>
            <person name="Que T."/>
            <person name="Du C."/>
            <person name="Cheng J."/>
            <person name="Dai P."/>
            <person name="Han X."/>
            <person name="Huang E."/>
            <person name="Gao Y."/>
            <person name="Liu J."/>
            <person name="Shao H."/>
            <person name="Ye R."/>
            <person name="Li L."/>
            <person name="Wei W."/>
            <person name="Wang X."/>
            <person name="Wang C."/>
            <person name="Yang T."/>
            <person name="Huo Q."/>
            <person name="Li W."/>
            <person name="Guo W."/>
            <person name="Chen H."/>
            <person name="Zhou L."/>
            <person name="Ni X."/>
            <person name="Tian J."/>
            <person name="Zhou Y."/>
            <person name="Sheng Y."/>
            <person name="Liu T."/>
            <person name="Pan Y."/>
            <person name="Xia L."/>
            <person name="Li J."/>
            <person name="Zhao F."/>
            <person name="Cao W."/>
        </authorList>
    </citation>
    <scope>NUCLEOTIDE SEQUENCE</scope>
    <source>
        <strain evidence="1">Hyas-2018</strain>
    </source>
</reference>
<proteinExistence type="predicted"/>
<organism evidence="1 2">
    <name type="scientific">Hyalomma asiaticum</name>
    <name type="common">Tick</name>
    <dbReference type="NCBI Taxonomy" id="266040"/>
    <lineage>
        <taxon>Eukaryota</taxon>
        <taxon>Metazoa</taxon>
        <taxon>Ecdysozoa</taxon>
        <taxon>Arthropoda</taxon>
        <taxon>Chelicerata</taxon>
        <taxon>Arachnida</taxon>
        <taxon>Acari</taxon>
        <taxon>Parasitiformes</taxon>
        <taxon>Ixodida</taxon>
        <taxon>Ixodoidea</taxon>
        <taxon>Ixodidae</taxon>
        <taxon>Hyalomminae</taxon>
        <taxon>Hyalomma</taxon>
    </lineage>
</organism>
<protein>
    <submittedName>
        <fullName evidence="1">Uncharacterized protein</fullName>
    </submittedName>
</protein>
<gene>
    <name evidence="1" type="ORF">HPB50_006040</name>
</gene>
<comment type="caution">
    <text evidence="1">The sequence shown here is derived from an EMBL/GenBank/DDBJ whole genome shotgun (WGS) entry which is preliminary data.</text>
</comment>
<evidence type="ECO:0000313" key="2">
    <source>
        <dbReference type="Proteomes" id="UP000821845"/>
    </source>
</evidence>
<name>A0ACB7RJH3_HYAAI</name>
<sequence length="692" mass="77384">MASQVERGVHKPPNTDMRTILRTAGARSRMTFDLAVGCHEAVTDVVDLCQSSTVCRRRPRAARSSRKPRQPSTRLRVNLRLVRVNVIKHLQLPRESYGKRGTSATLRHVDHSHEKDASGVGYVDAVEFFRTSFGRAVRRRGRRGSPSSRRLSDSSAWHSTKRLPLHNTRPATGRTSMRGRRLPGPRAQTPHMTPRCERRLSKSLARIRRFSRCGQGWPPRQRRDGTRITPVRVIARVRRGTGAALNRRRHRRRHEAPAGTHDASSPRMPAGLQHRFRPLRHREVSSPSSSHACPFRIIVVVVGVVLWRAATDDVALRQGCGRRCAVLPGAHLMGVMRLRPPAEYRDSRRTVHCEDCVSRWSPPTPKKPSDVAAKHEGAADRLVVRYATTWRTVPSSGRLLHGGSCCGRRTRSKRAAAAAPAANSSTSVGVEQRLTRSLIFREIILKGPRPPLRGPHGSPVLRKGTWTWSVITPYDFRVIAGRACEGRFSDVEGADRRLRGGFPIAQRGIPLSGFPCTIHDLPLEERRSEAAVYQDLVRRRRTFSRCGQGSPPRKRRDGTQITSVRLTARVRPGTGAALKRRRHRRRHEAPAGTRDTSNTRKPAGLQHRCRPLRHREVSTPSSSHACPFRIIVVVVDVVLWRAATDDVALRQGCGRRCSVLPGAHLKGVMRLRPPAEYRVHHVGAAAAVRCCA</sequence>
<keyword evidence="2" id="KW-1185">Reference proteome</keyword>